<evidence type="ECO:0000313" key="3">
    <source>
        <dbReference type="Proteomes" id="UP000823775"/>
    </source>
</evidence>
<name>A0ABS8W3X4_DATST</name>
<reference evidence="2 3" key="1">
    <citation type="journal article" date="2021" name="BMC Genomics">
        <title>Datura genome reveals duplications of psychoactive alkaloid biosynthetic genes and high mutation rate following tissue culture.</title>
        <authorList>
            <person name="Rajewski A."/>
            <person name="Carter-House D."/>
            <person name="Stajich J."/>
            <person name="Litt A."/>
        </authorList>
    </citation>
    <scope>NUCLEOTIDE SEQUENCE [LARGE SCALE GENOMIC DNA]</scope>
    <source>
        <strain evidence="2">AR-01</strain>
    </source>
</reference>
<feature type="non-terminal residue" evidence="2">
    <location>
        <position position="52"/>
    </location>
</feature>
<evidence type="ECO:0000313" key="2">
    <source>
        <dbReference type="EMBL" id="MCE2056175.1"/>
    </source>
</evidence>
<comment type="caution">
    <text evidence="2">The sequence shown here is derived from an EMBL/GenBank/DDBJ whole genome shotgun (WGS) entry which is preliminary data.</text>
</comment>
<accession>A0ABS8W3X4</accession>
<protein>
    <submittedName>
        <fullName evidence="2">Uncharacterized protein</fullName>
    </submittedName>
</protein>
<dbReference type="Proteomes" id="UP000823775">
    <property type="component" value="Unassembled WGS sequence"/>
</dbReference>
<evidence type="ECO:0000256" key="1">
    <source>
        <dbReference type="SAM" id="MobiDB-lite"/>
    </source>
</evidence>
<proteinExistence type="predicted"/>
<gene>
    <name evidence="2" type="ORF">HAX54_044182</name>
</gene>
<feature type="region of interest" description="Disordered" evidence="1">
    <location>
        <begin position="22"/>
        <end position="52"/>
    </location>
</feature>
<sequence length="52" mass="5739">MASKYDKGKEVEIANKGLMWLHKRTKGPSSSASKGTPARRFRAKVVEPHGLT</sequence>
<dbReference type="EMBL" id="JACEIK010006701">
    <property type="protein sequence ID" value="MCE2056175.1"/>
    <property type="molecule type" value="Genomic_DNA"/>
</dbReference>
<keyword evidence="3" id="KW-1185">Reference proteome</keyword>
<organism evidence="2 3">
    <name type="scientific">Datura stramonium</name>
    <name type="common">Jimsonweed</name>
    <name type="synonym">Common thornapple</name>
    <dbReference type="NCBI Taxonomy" id="4076"/>
    <lineage>
        <taxon>Eukaryota</taxon>
        <taxon>Viridiplantae</taxon>
        <taxon>Streptophyta</taxon>
        <taxon>Embryophyta</taxon>
        <taxon>Tracheophyta</taxon>
        <taxon>Spermatophyta</taxon>
        <taxon>Magnoliopsida</taxon>
        <taxon>eudicotyledons</taxon>
        <taxon>Gunneridae</taxon>
        <taxon>Pentapetalae</taxon>
        <taxon>asterids</taxon>
        <taxon>lamiids</taxon>
        <taxon>Solanales</taxon>
        <taxon>Solanaceae</taxon>
        <taxon>Solanoideae</taxon>
        <taxon>Datureae</taxon>
        <taxon>Datura</taxon>
    </lineage>
</organism>